<evidence type="ECO:0000256" key="2">
    <source>
        <dbReference type="ARBA" id="ARBA00023015"/>
    </source>
</evidence>
<dbReference type="GO" id="GO:0008270">
    <property type="term" value="F:zinc ion binding"/>
    <property type="evidence" value="ECO:0007669"/>
    <property type="project" value="InterPro"/>
</dbReference>
<dbReference type="GO" id="GO:0000981">
    <property type="term" value="F:DNA-binding transcription factor activity, RNA polymerase II-specific"/>
    <property type="evidence" value="ECO:0007669"/>
    <property type="project" value="InterPro"/>
</dbReference>
<accession>A0A0C3HFJ1</accession>
<dbReference type="Gene3D" id="4.10.240.10">
    <property type="entry name" value="Zn(2)-C6 fungal-type DNA-binding domain"/>
    <property type="match status" value="1"/>
</dbReference>
<feature type="region of interest" description="Disordered" evidence="6">
    <location>
        <begin position="552"/>
        <end position="572"/>
    </location>
</feature>
<evidence type="ECO:0000256" key="4">
    <source>
        <dbReference type="ARBA" id="ARBA00023163"/>
    </source>
</evidence>
<dbReference type="GO" id="GO:0005634">
    <property type="term" value="C:nucleus"/>
    <property type="evidence" value="ECO:0007669"/>
    <property type="project" value="TreeGrafter"/>
</dbReference>
<evidence type="ECO:0000256" key="1">
    <source>
        <dbReference type="ARBA" id="ARBA00022723"/>
    </source>
</evidence>
<dbReference type="PANTHER" id="PTHR47424:SF3">
    <property type="entry name" value="REGULATORY PROTEIN GAL4"/>
    <property type="match status" value="1"/>
</dbReference>
<dbReference type="InterPro" id="IPR001138">
    <property type="entry name" value="Zn2Cys6_DnaBD"/>
</dbReference>
<evidence type="ECO:0000256" key="6">
    <source>
        <dbReference type="SAM" id="MobiDB-lite"/>
    </source>
</evidence>
<keyword evidence="5" id="KW-0539">Nucleus</keyword>
<organism evidence="8 9">
    <name type="scientific">Oidiodendron maius (strain Zn)</name>
    <dbReference type="NCBI Taxonomy" id="913774"/>
    <lineage>
        <taxon>Eukaryota</taxon>
        <taxon>Fungi</taxon>
        <taxon>Dikarya</taxon>
        <taxon>Ascomycota</taxon>
        <taxon>Pezizomycotina</taxon>
        <taxon>Leotiomycetes</taxon>
        <taxon>Leotiomycetes incertae sedis</taxon>
        <taxon>Myxotrichaceae</taxon>
        <taxon>Oidiodendron</taxon>
    </lineage>
</organism>
<dbReference type="InParanoid" id="A0A0C3HFJ1"/>
<feature type="region of interest" description="Disordered" evidence="6">
    <location>
        <begin position="616"/>
        <end position="668"/>
    </location>
</feature>
<feature type="compositionally biased region" description="Polar residues" evidence="6">
    <location>
        <begin position="552"/>
        <end position="568"/>
    </location>
</feature>
<protein>
    <recommendedName>
        <fullName evidence="7">Zn(2)-C6 fungal-type domain-containing protein</fullName>
    </recommendedName>
</protein>
<dbReference type="GO" id="GO:0000435">
    <property type="term" value="P:positive regulation of transcription from RNA polymerase II promoter by galactose"/>
    <property type="evidence" value="ECO:0007669"/>
    <property type="project" value="TreeGrafter"/>
</dbReference>
<feature type="compositionally biased region" description="Polar residues" evidence="6">
    <location>
        <begin position="649"/>
        <end position="668"/>
    </location>
</feature>
<keyword evidence="4" id="KW-0804">Transcription</keyword>
<feature type="domain" description="Zn(2)-C6 fungal-type" evidence="7">
    <location>
        <begin position="22"/>
        <end position="51"/>
    </location>
</feature>
<dbReference type="GO" id="GO:0006351">
    <property type="term" value="P:DNA-templated transcription"/>
    <property type="evidence" value="ECO:0007669"/>
    <property type="project" value="InterPro"/>
</dbReference>
<name>A0A0C3HFJ1_OIDMZ</name>
<dbReference type="SMART" id="SM00066">
    <property type="entry name" value="GAL4"/>
    <property type="match status" value="1"/>
</dbReference>
<evidence type="ECO:0000259" key="7">
    <source>
        <dbReference type="PROSITE" id="PS50048"/>
    </source>
</evidence>
<keyword evidence="1" id="KW-0479">Metal-binding</keyword>
<evidence type="ECO:0000313" key="8">
    <source>
        <dbReference type="EMBL" id="KIN06981.1"/>
    </source>
</evidence>
<evidence type="ECO:0000256" key="3">
    <source>
        <dbReference type="ARBA" id="ARBA00023125"/>
    </source>
</evidence>
<dbReference type="OrthoDB" id="3599827at2759"/>
<dbReference type="PROSITE" id="PS50048">
    <property type="entry name" value="ZN2_CY6_FUNGAL_2"/>
    <property type="match status" value="1"/>
</dbReference>
<dbReference type="GO" id="GO:0000978">
    <property type="term" value="F:RNA polymerase II cis-regulatory region sequence-specific DNA binding"/>
    <property type="evidence" value="ECO:0007669"/>
    <property type="project" value="TreeGrafter"/>
</dbReference>
<evidence type="ECO:0000313" key="9">
    <source>
        <dbReference type="Proteomes" id="UP000054321"/>
    </source>
</evidence>
<dbReference type="PROSITE" id="PS00463">
    <property type="entry name" value="ZN2_CY6_FUNGAL_1"/>
    <property type="match status" value="1"/>
</dbReference>
<dbReference type="Pfam" id="PF04082">
    <property type="entry name" value="Fungal_trans"/>
    <property type="match status" value="1"/>
</dbReference>
<dbReference type="EMBL" id="KN832870">
    <property type="protein sequence ID" value="KIN06981.1"/>
    <property type="molecule type" value="Genomic_DNA"/>
</dbReference>
<sequence length="796" mass="88718">MSHTPTSDPNISRSLRKKTPGACERCREKRIKCDGVQPCDKCSKKGQSCFFALAPLGGTDALAEYALSSSGFRYLLTHSPSKLDLVLSRIDRLEQSMKQRGLSRSPDLAQAKGGNPVHAAQSSCLAQLNPQTGCFEYYGRTSIFVVASSLGKRIEQLEACADPAPLRKRLRIGHRIPVGDCSQETESLDLNDLTGVCDYVLPSNVVLGQHRRLRGDVTDRHVESFFRTIHIFLPIFDVGKFKAKYSALRSIFSDNRLHVLTQGGHNRQQFLCLLYAVLALGALYEDERDDNSSWASWYFAQAQEILGRMLDAVNLELVQAAMLLGAYAQHAIKPSLAYNLAGIATRLAFSIGLNIGSNYGSPAFDAEEARRTWWMIYVQEVELSLDSGRPMSIRTCEMDIGYPKAESVDSLTEMSLIKAHREELLQWHASLPTHLQFSYEVQGLDSTTIQAPYSWRARQLSSLRIHYNLAMIILLRSFLNKSPAEPSDHSPYYYKQQDLYKASCIDAACDMISHIHALFSLAPSLRRWSYYCFYCLQSTLVLLARMIEEDNGSNTGQTASPPATQDSVSRTETKERGDLVSFCELSMKIFDQIELEAARRCARVVRKFLDRWENRQRKCKQRNQGKPHPDITAPNASENQPIRPDDTSNHLLTTEPNTDVLQEGSPNFPTSHFDQFRSWAFGPFTTSTPPDQQGSINLGTESEINVAGGDSYPITSPSADSLGGLQAELELCNTWYNANASNGRDSSSGIFSNHTAGEFGMDLNGSQELLLHVQGDLVADESGWLTNQPCTTTTFM</sequence>
<evidence type="ECO:0000256" key="5">
    <source>
        <dbReference type="ARBA" id="ARBA00023242"/>
    </source>
</evidence>
<dbReference type="Pfam" id="PF00172">
    <property type="entry name" value="Zn_clus"/>
    <property type="match status" value="1"/>
</dbReference>
<keyword evidence="2" id="KW-0805">Transcription regulation</keyword>
<dbReference type="HOGENOM" id="CLU_019316_0_0_1"/>
<keyword evidence="9" id="KW-1185">Reference proteome</keyword>
<dbReference type="Proteomes" id="UP000054321">
    <property type="component" value="Unassembled WGS sequence"/>
</dbReference>
<dbReference type="SMART" id="SM00906">
    <property type="entry name" value="Fungal_trans"/>
    <property type="match status" value="1"/>
</dbReference>
<dbReference type="AlphaFoldDB" id="A0A0C3HFJ1"/>
<reference evidence="8 9" key="1">
    <citation type="submission" date="2014-04" db="EMBL/GenBank/DDBJ databases">
        <authorList>
            <consortium name="DOE Joint Genome Institute"/>
            <person name="Kuo A."/>
            <person name="Martino E."/>
            <person name="Perotto S."/>
            <person name="Kohler A."/>
            <person name="Nagy L.G."/>
            <person name="Floudas D."/>
            <person name="Copeland A."/>
            <person name="Barry K.W."/>
            <person name="Cichocki N."/>
            <person name="Veneault-Fourrey C."/>
            <person name="LaButti K."/>
            <person name="Lindquist E.A."/>
            <person name="Lipzen A."/>
            <person name="Lundell T."/>
            <person name="Morin E."/>
            <person name="Murat C."/>
            <person name="Sun H."/>
            <person name="Tunlid A."/>
            <person name="Henrissat B."/>
            <person name="Grigoriev I.V."/>
            <person name="Hibbett D.S."/>
            <person name="Martin F."/>
            <person name="Nordberg H.P."/>
            <person name="Cantor M.N."/>
            <person name="Hua S.X."/>
        </authorList>
    </citation>
    <scope>NUCLEOTIDE SEQUENCE [LARGE SCALE GENOMIC DNA]</scope>
    <source>
        <strain evidence="8 9">Zn</strain>
    </source>
</reference>
<reference evidence="9" key="2">
    <citation type="submission" date="2015-01" db="EMBL/GenBank/DDBJ databases">
        <title>Evolutionary Origins and Diversification of the Mycorrhizal Mutualists.</title>
        <authorList>
            <consortium name="DOE Joint Genome Institute"/>
            <consortium name="Mycorrhizal Genomics Consortium"/>
            <person name="Kohler A."/>
            <person name="Kuo A."/>
            <person name="Nagy L.G."/>
            <person name="Floudas D."/>
            <person name="Copeland A."/>
            <person name="Barry K.W."/>
            <person name="Cichocki N."/>
            <person name="Veneault-Fourrey C."/>
            <person name="LaButti K."/>
            <person name="Lindquist E.A."/>
            <person name="Lipzen A."/>
            <person name="Lundell T."/>
            <person name="Morin E."/>
            <person name="Murat C."/>
            <person name="Riley R."/>
            <person name="Ohm R."/>
            <person name="Sun H."/>
            <person name="Tunlid A."/>
            <person name="Henrissat B."/>
            <person name="Grigoriev I.V."/>
            <person name="Hibbett D.S."/>
            <person name="Martin F."/>
        </authorList>
    </citation>
    <scope>NUCLEOTIDE SEQUENCE [LARGE SCALE GENOMIC DNA]</scope>
    <source>
        <strain evidence="9">Zn</strain>
    </source>
</reference>
<dbReference type="SUPFAM" id="SSF57701">
    <property type="entry name" value="Zn2/Cys6 DNA-binding domain"/>
    <property type="match status" value="1"/>
</dbReference>
<proteinExistence type="predicted"/>
<dbReference type="InterPro" id="IPR051127">
    <property type="entry name" value="Fungal_SecMet_Regulators"/>
</dbReference>
<keyword evidence="3" id="KW-0238">DNA-binding</keyword>
<dbReference type="PANTHER" id="PTHR47424">
    <property type="entry name" value="REGULATORY PROTEIN GAL4"/>
    <property type="match status" value="1"/>
</dbReference>
<dbReference type="CDD" id="cd00067">
    <property type="entry name" value="GAL4"/>
    <property type="match status" value="1"/>
</dbReference>
<dbReference type="InterPro" id="IPR036864">
    <property type="entry name" value="Zn2-C6_fun-type_DNA-bd_sf"/>
</dbReference>
<gene>
    <name evidence="8" type="ORF">OIDMADRAFT_150230</name>
</gene>
<dbReference type="CDD" id="cd12148">
    <property type="entry name" value="fungal_TF_MHR"/>
    <property type="match status" value="1"/>
</dbReference>
<dbReference type="InterPro" id="IPR007219">
    <property type="entry name" value="XnlR_reg_dom"/>
</dbReference>